<gene>
    <name evidence="6" type="ORF">URODEC1_LOCUS92784</name>
</gene>
<accession>A0ABC9E8F7</accession>
<evidence type="ECO:0000313" key="6">
    <source>
        <dbReference type="EMBL" id="CAL5052554.1"/>
    </source>
</evidence>
<evidence type="ECO:0000259" key="5">
    <source>
        <dbReference type="PROSITE" id="PS51767"/>
    </source>
</evidence>
<dbReference type="InterPro" id="IPR001461">
    <property type="entry name" value="Aspartic_peptidase_A1"/>
</dbReference>
<dbReference type="InterPro" id="IPR032799">
    <property type="entry name" value="TAXi_C"/>
</dbReference>
<evidence type="ECO:0000256" key="3">
    <source>
        <dbReference type="SAM" id="MobiDB-lite"/>
    </source>
</evidence>
<feature type="region of interest" description="Disordered" evidence="3">
    <location>
        <begin position="27"/>
        <end position="54"/>
    </location>
</feature>
<dbReference type="InterPro" id="IPR021109">
    <property type="entry name" value="Peptidase_aspartic_dom_sf"/>
</dbReference>
<reference evidence="7" key="1">
    <citation type="submission" date="2024-06" db="EMBL/GenBank/DDBJ databases">
        <authorList>
            <person name="Ryan C."/>
        </authorList>
    </citation>
    <scope>NUCLEOTIDE SEQUENCE [LARGE SCALE GENOMIC DNA]</scope>
</reference>
<dbReference type="Pfam" id="PF14543">
    <property type="entry name" value="TAXi_N"/>
    <property type="match status" value="1"/>
</dbReference>
<dbReference type="InterPro" id="IPR033121">
    <property type="entry name" value="PEPTIDASE_A1"/>
</dbReference>
<dbReference type="AlphaFoldDB" id="A0ABC9E8F7"/>
<evidence type="ECO:0000256" key="1">
    <source>
        <dbReference type="ARBA" id="ARBA00007447"/>
    </source>
</evidence>
<dbReference type="SUPFAM" id="SSF50630">
    <property type="entry name" value="Acid proteases"/>
    <property type="match status" value="1"/>
</dbReference>
<dbReference type="PROSITE" id="PS51767">
    <property type="entry name" value="PEPTIDASE_A1"/>
    <property type="match status" value="1"/>
</dbReference>
<dbReference type="Pfam" id="PF14541">
    <property type="entry name" value="TAXi_C"/>
    <property type="match status" value="1"/>
</dbReference>
<evidence type="ECO:0000256" key="4">
    <source>
        <dbReference type="SAM" id="SignalP"/>
    </source>
</evidence>
<dbReference type="InterPro" id="IPR032861">
    <property type="entry name" value="TAXi_N"/>
</dbReference>
<keyword evidence="7" id="KW-1185">Reference proteome</keyword>
<keyword evidence="4" id="KW-0732">Signal</keyword>
<dbReference type="EMBL" id="OZ075146">
    <property type="protein sequence ID" value="CAL5052554.1"/>
    <property type="molecule type" value="Genomic_DNA"/>
</dbReference>
<feature type="active site" evidence="2">
    <location>
        <position position="154"/>
    </location>
</feature>
<organism evidence="6 7">
    <name type="scientific">Urochloa decumbens</name>
    <dbReference type="NCBI Taxonomy" id="240449"/>
    <lineage>
        <taxon>Eukaryota</taxon>
        <taxon>Viridiplantae</taxon>
        <taxon>Streptophyta</taxon>
        <taxon>Embryophyta</taxon>
        <taxon>Tracheophyta</taxon>
        <taxon>Spermatophyta</taxon>
        <taxon>Magnoliopsida</taxon>
        <taxon>Liliopsida</taxon>
        <taxon>Poales</taxon>
        <taxon>Poaceae</taxon>
        <taxon>PACMAD clade</taxon>
        <taxon>Panicoideae</taxon>
        <taxon>Panicodae</taxon>
        <taxon>Paniceae</taxon>
        <taxon>Melinidinae</taxon>
        <taxon>Urochloa</taxon>
    </lineage>
</organism>
<dbReference type="Gene3D" id="2.40.70.10">
    <property type="entry name" value="Acid Proteases"/>
    <property type="match status" value="2"/>
</dbReference>
<proteinExistence type="inferred from homology"/>
<dbReference type="Proteomes" id="UP001497457">
    <property type="component" value="Chromosome 36b"/>
</dbReference>
<reference evidence="6 7" key="2">
    <citation type="submission" date="2024-10" db="EMBL/GenBank/DDBJ databases">
        <authorList>
            <person name="Ryan C."/>
        </authorList>
    </citation>
    <scope>NUCLEOTIDE SEQUENCE [LARGE SCALE GENOMIC DNA]</scope>
</reference>
<feature type="chain" id="PRO_5044743053" description="Peptidase A1 domain-containing protein" evidence="4">
    <location>
        <begin position="22"/>
        <end position="498"/>
    </location>
</feature>
<sequence length="498" mass="52669">MASAMPLAFLLLVLLVTQTNGSRHVLLRSTDDHSGDSPSSNACPSIRSGHNKGNKLPVIHRLSPCSPLRGGVPKHGKAALHEILDRDGLRMRYISEIQASAVAAAAPAPSAMPPSGLSIIPATQNVISSLPGVFSYTVLAGYGTPAQQLPLYFDVSGMSNLRCKPCFSGSGPGATSCDRAFDPSRSSSFRTVPCESPDCRETSCSSGSSCSFTFYNSTFVFGNGTVVTDTLTLSPSATFEDFSVGCMQLDNMFSDGAAAGNIDLSRSRHSLTTRVLLSSPPGTAAFSYCLPADTDTHGFLSIAPVLADYSGNAGVKYVPLVTNPRGPNFYFVDLVAIAVNGTDLPVPSATFRGNGTMIDSQSAFTYLNPPIYAALRDEFRRAMEKYQLVPAFSDLDTCYNFTGFNYIELPDITLKFGNGESSTTGSSCTSSASTSTMASRLGAWRSPRPRTPVSRGTCWGLRCSGPRRSCTTCAVARLPSSLAGAGCVEDFFWGGGFI</sequence>
<feature type="signal peptide" evidence="4">
    <location>
        <begin position="1"/>
        <end position="21"/>
    </location>
</feature>
<protein>
    <recommendedName>
        <fullName evidence="5">Peptidase A1 domain-containing protein</fullName>
    </recommendedName>
</protein>
<dbReference type="PANTHER" id="PTHR13683">
    <property type="entry name" value="ASPARTYL PROTEASES"/>
    <property type="match status" value="1"/>
</dbReference>
<dbReference type="PANTHER" id="PTHR13683:SF846">
    <property type="entry name" value="PEPTIDASE A1 DOMAIN-CONTAINING PROTEIN"/>
    <property type="match status" value="1"/>
</dbReference>
<name>A0ABC9E8F7_9POAL</name>
<feature type="domain" description="Peptidase A1" evidence="5">
    <location>
        <begin position="136"/>
        <end position="498"/>
    </location>
</feature>
<evidence type="ECO:0000313" key="7">
    <source>
        <dbReference type="Proteomes" id="UP001497457"/>
    </source>
</evidence>
<feature type="active site" evidence="2">
    <location>
        <position position="359"/>
    </location>
</feature>
<comment type="similarity">
    <text evidence="1">Belongs to the peptidase A1 family.</text>
</comment>
<evidence type="ECO:0000256" key="2">
    <source>
        <dbReference type="PIRSR" id="PIRSR601461-1"/>
    </source>
</evidence>